<dbReference type="Proteomes" id="UP001499947">
    <property type="component" value="Unassembled WGS sequence"/>
</dbReference>
<feature type="region of interest" description="Disordered" evidence="1">
    <location>
        <begin position="46"/>
        <end position="104"/>
    </location>
</feature>
<dbReference type="EMBL" id="BAAALR010000071">
    <property type="protein sequence ID" value="GAA1712141.1"/>
    <property type="molecule type" value="Genomic_DNA"/>
</dbReference>
<evidence type="ECO:0000256" key="1">
    <source>
        <dbReference type="SAM" id="MobiDB-lite"/>
    </source>
</evidence>
<name>A0ABN2IUL4_9ACTN</name>
<comment type="caution">
    <text evidence="2">The sequence shown here is derived from an EMBL/GenBank/DDBJ whole genome shotgun (WGS) entry which is preliminary data.</text>
</comment>
<evidence type="ECO:0000313" key="3">
    <source>
        <dbReference type="Proteomes" id="UP001499947"/>
    </source>
</evidence>
<proteinExistence type="predicted"/>
<reference evidence="2 3" key="1">
    <citation type="journal article" date="2019" name="Int. J. Syst. Evol. Microbiol.">
        <title>The Global Catalogue of Microorganisms (GCM) 10K type strain sequencing project: providing services to taxonomists for standard genome sequencing and annotation.</title>
        <authorList>
            <consortium name="The Broad Institute Genomics Platform"/>
            <consortium name="The Broad Institute Genome Sequencing Center for Infectious Disease"/>
            <person name="Wu L."/>
            <person name="Ma J."/>
        </authorList>
    </citation>
    <scope>NUCLEOTIDE SEQUENCE [LARGE SCALE GENOMIC DNA]</scope>
    <source>
        <strain evidence="2 3">JCM 13244</strain>
    </source>
</reference>
<sequence length="161" mass="16683">MLLSQADVFGEGFHSFHGPPRLVTWGWPAVLRAWWASGAGLEGSGHVGGTGGLHAEVAEPPSDPGRGEPTRLRRPFPGAAKILGEGPGKAELGVGGDDQPRPQVGSVRIADLRCGSAQTSHDANVSSGCGQFGGERDVFVDFAGLEAVAPGEDRKAEKAHR</sequence>
<evidence type="ECO:0000313" key="2">
    <source>
        <dbReference type="EMBL" id="GAA1712141.1"/>
    </source>
</evidence>
<protein>
    <submittedName>
        <fullName evidence="2">Uncharacterized protein</fullName>
    </submittedName>
</protein>
<accession>A0ABN2IUL4</accession>
<keyword evidence="3" id="KW-1185">Reference proteome</keyword>
<gene>
    <name evidence="2" type="ORF">GCM10009680_61440</name>
</gene>
<organism evidence="2 3">
    <name type="scientific">Streptomyces yatensis</name>
    <dbReference type="NCBI Taxonomy" id="155177"/>
    <lineage>
        <taxon>Bacteria</taxon>
        <taxon>Bacillati</taxon>
        <taxon>Actinomycetota</taxon>
        <taxon>Actinomycetes</taxon>
        <taxon>Kitasatosporales</taxon>
        <taxon>Streptomycetaceae</taxon>
        <taxon>Streptomyces</taxon>
        <taxon>Streptomyces violaceusniger group</taxon>
    </lineage>
</organism>